<accession>A0A7R9VT36</accession>
<feature type="region of interest" description="Disordered" evidence="1">
    <location>
        <begin position="123"/>
        <end position="207"/>
    </location>
</feature>
<feature type="compositionally biased region" description="Basic and acidic residues" evidence="1">
    <location>
        <begin position="123"/>
        <end position="140"/>
    </location>
</feature>
<reference evidence="2" key="1">
    <citation type="submission" date="2021-01" db="EMBL/GenBank/DDBJ databases">
        <authorList>
            <person name="Corre E."/>
            <person name="Pelletier E."/>
            <person name="Niang G."/>
            <person name="Scheremetjew M."/>
            <person name="Finn R."/>
            <person name="Kale V."/>
            <person name="Holt S."/>
            <person name="Cochrane G."/>
            <person name="Meng A."/>
            <person name="Brown T."/>
            <person name="Cohen L."/>
        </authorList>
    </citation>
    <scope>NUCLEOTIDE SEQUENCE</scope>
    <source>
        <strain evidence="2">CCMP147</strain>
    </source>
</reference>
<proteinExistence type="predicted"/>
<feature type="compositionally biased region" description="Basic and acidic residues" evidence="1">
    <location>
        <begin position="146"/>
        <end position="167"/>
    </location>
</feature>
<sequence>MRNCHAGFSREGERSTANEAVYSAPSQAETSKATQTAQVGDDACGDLPGLFVVDIPDIDAVASSSSSEGEEVVVDGHGIQAILAQHDWEDFFRFSSDCSGHQHPTQALQRVMENLQLEDWIEGGRQDDDGDKGSHEKVGDHQGGAKGERSAASKREEEFLDLCRESPTEDSGELQGPVSTSSRSPDLEGVNALEFPPPGTSTTEHRVPTDLLPPIAAGRVGRCNVPSGKENDLHRPRSGGRSLVQSLRKVQERRDRRRIQKVMRPGAPPMLCASCGAPLCHTACFRCSKISRPSRRDDKGDALGVLLNDAGALGVEADRDSTVLGKHL</sequence>
<gene>
    <name evidence="2" type="ORF">TDUB1175_LOCUS7144</name>
</gene>
<dbReference type="EMBL" id="HBED01014373">
    <property type="protein sequence ID" value="CAD8304899.1"/>
    <property type="molecule type" value="Transcribed_RNA"/>
</dbReference>
<organism evidence="2">
    <name type="scientific">Pseudictyota dubia</name>
    <dbReference type="NCBI Taxonomy" id="2749911"/>
    <lineage>
        <taxon>Eukaryota</taxon>
        <taxon>Sar</taxon>
        <taxon>Stramenopiles</taxon>
        <taxon>Ochrophyta</taxon>
        <taxon>Bacillariophyta</taxon>
        <taxon>Mediophyceae</taxon>
        <taxon>Biddulphiophycidae</taxon>
        <taxon>Eupodiscales</taxon>
        <taxon>Odontellaceae</taxon>
        <taxon>Pseudictyota</taxon>
    </lineage>
</organism>
<name>A0A7R9VT36_9STRA</name>
<protein>
    <submittedName>
        <fullName evidence="2">Uncharacterized protein</fullName>
    </submittedName>
</protein>
<evidence type="ECO:0000256" key="1">
    <source>
        <dbReference type="SAM" id="MobiDB-lite"/>
    </source>
</evidence>
<evidence type="ECO:0000313" key="2">
    <source>
        <dbReference type="EMBL" id="CAD8304899.1"/>
    </source>
</evidence>
<dbReference type="AlphaFoldDB" id="A0A7R9VT36"/>